<dbReference type="PANTHER" id="PTHR32256:SF6">
    <property type="entry name" value="EGF-LIKE DOMAIN-CONTAINING PROTEIN"/>
    <property type="match status" value="1"/>
</dbReference>
<dbReference type="FunCoup" id="D3B1D2">
    <property type="interactions" value="436"/>
</dbReference>
<evidence type="ECO:0000256" key="1">
    <source>
        <dbReference type="SAM" id="SignalP"/>
    </source>
</evidence>
<keyword evidence="3" id="KW-1185">Reference proteome</keyword>
<feature type="signal peptide" evidence="1">
    <location>
        <begin position="1"/>
        <end position="20"/>
    </location>
</feature>
<dbReference type="Proteomes" id="UP000001396">
    <property type="component" value="Unassembled WGS sequence"/>
</dbReference>
<dbReference type="PANTHER" id="PTHR32256">
    <property type="match status" value="1"/>
</dbReference>
<gene>
    <name evidence="2" type="ORF">PPL_02103</name>
</gene>
<dbReference type="RefSeq" id="XP_020437215.1">
    <property type="nucleotide sequence ID" value="XM_020573098.1"/>
</dbReference>
<proteinExistence type="predicted"/>
<organism evidence="2 3">
    <name type="scientific">Heterostelium pallidum (strain ATCC 26659 / Pp 5 / PN500)</name>
    <name type="common">Cellular slime mold</name>
    <name type="synonym">Polysphondylium pallidum</name>
    <dbReference type="NCBI Taxonomy" id="670386"/>
    <lineage>
        <taxon>Eukaryota</taxon>
        <taxon>Amoebozoa</taxon>
        <taxon>Evosea</taxon>
        <taxon>Eumycetozoa</taxon>
        <taxon>Dictyostelia</taxon>
        <taxon>Acytosteliales</taxon>
        <taxon>Acytosteliaceae</taxon>
        <taxon>Heterostelium</taxon>
    </lineage>
</organism>
<feature type="chain" id="PRO_5003040780" description="EGF-like domain-containing protein" evidence="1">
    <location>
        <begin position="21"/>
        <end position="448"/>
    </location>
</feature>
<sequence length="448" mass="49888">MKILFIVFTILVVVATVVVSSKVCHQDSDCGDAPYALCQSRINILKGLAYDYDRNLLIFAGHIDRTLNLVVASVSVDGSKDKGSTSPLSLKVEYPITTDIPIGSEFSTTIGLQGYSNSLKLAYIINSQRLSSAVGPYFPNNNSVNFIWYPRGYKLATYFDDQQQQSVSEHTLYSCTFGIWRTDFIPTQSFEENDSNHVRLLRLDPDNQYNPKCEFITRANENLYIVQYDFGESGNDFQSVVSVIDRKCVDCPPDSLHEIGRFPFEITGIVVYNNHIYLGAKAEFPTNSNHSGVFEISKTIDGKSKVLQLTQVNVIGLTLGSKGNLYYSTTNSFIYNIDLNSKDKKESIIYSPEKSGGSCSCANYFTGSDCKKCDNGVVQWTKGIPECIKLLPNGRPSKCNENSQCGLEPFALCMDSKCFCREGFSGNKCEICSGTITWDELQFPTCNH</sequence>
<dbReference type="EMBL" id="ADBJ01000008">
    <property type="protein sequence ID" value="EFA85106.1"/>
    <property type="molecule type" value="Genomic_DNA"/>
</dbReference>
<dbReference type="AlphaFoldDB" id="D3B1D2"/>
<comment type="caution">
    <text evidence="2">The sequence shown here is derived from an EMBL/GenBank/DDBJ whole genome shotgun (WGS) entry which is preliminary data.</text>
</comment>
<dbReference type="InParanoid" id="D3B1D2"/>
<dbReference type="OMA" id="TITWDEL"/>
<evidence type="ECO:0008006" key="4">
    <source>
        <dbReference type="Google" id="ProtNLM"/>
    </source>
</evidence>
<dbReference type="GeneID" id="31357628"/>
<accession>D3B1D2</accession>
<name>D3B1D2_HETP5</name>
<dbReference type="InterPro" id="IPR053369">
    <property type="entry name" value="SrfA-induced_signal"/>
</dbReference>
<keyword evidence="1" id="KW-0732">Signal</keyword>
<evidence type="ECO:0000313" key="3">
    <source>
        <dbReference type="Proteomes" id="UP000001396"/>
    </source>
</evidence>
<evidence type="ECO:0000313" key="2">
    <source>
        <dbReference type="EMBL" id="EFA85106.1"/>
    </source>
</evidence>
<protein>
    <recommendedName>
        <fullName evidence="4">EGF-like domain-containing protein</fullName>
    </recommendedName>
</protein>
<reference evidence="2 3" key="1">
    <citation type="journal article" date="2011" name="Genome Res.">
        <title>Phylogeny-wide analysis of social amoeba genomes highlights ancient origins for complex intercellular communication.</title>
        <authorList>
            <person name="Heidel A.J."/>
            <person name="Lawal H.M."/>
            <person name="Felder M."/>
            <person name="Schilde C."/>
            <person name="Helps N.R."/>
            <person name="Tunggal B."/>
            <person name="Rivero F."/>
            <person name="John U."/>
            <person name="Schleicher M."/>
            <person name="Eichinger L."/>
            <person name="Platzer M."/>
            <person name="Noegel A.A."/>
            <person name="Schaap P."/>
            <person name="Gloeckner G."/>
        </authorList>
    </citation>
    <scope>NUCLEOTIDE SEQUENCE [LARGE SCALE GENOMIC DNA]</scope>
    <source>
        <strain evidence="3">ATCC 26659 / Pp 5 / PN500</strain>
    </source>
</reference>